<dbReference type="EMBL" id="UINC01148712">
    <property type="protein sequence ID" value="SVD40755.1"/>
    <property type="molecule type" value="Genomic_DNA"/>
</dbReference>
<sequence length="118" mass="12456">VKKALIIGCGYLGQRVALRLQALGLEVLGTTRSESRARELQEAGIPSAVFELETAADNPLLEQGWDAAVYAAAAGKDGDAELVFRDAPVTCHGLLGRKLGRFVQVSSTGVYPQTAGEE</sequence>
<name>A0A382V3Z4_9ZZZZ</name>
<accession>A0A382V3Z4</accession>
<dbReference type="GO" id="GO:0051287">
    <property type="term" value="F:NAD binding"/>
    <property type="evidence" value="ECO:0007669"/>
    <property type="project" value="InterPro"/>
</dbReference>
<feature type="non-terminal residue" evidence="2">
    <location>
        <position position="118"/>
    </location>
</feature>
<dbReference type="InterPro" id="IPR036291">
    <property type="entry name" value="NAD(P)-bd_dom_sf"/>
</dbReference>
<protein>
    <recommendedName>
        <fullName evidence="1">D-isomer specific 2-hydroxyacid dehydrogenase NAD-binding domain-containing protein</fullName>
    </recommendedName>
</protein>
<evidence type="ECO:0000259" key="1">
    <source>
        <dbReference type="Pfam" id="PF02826"/>
    </source>
</evidence>
<evidence type="ECO:0000313" key="2">
    <source>
        <dbReference type="EMBL" id="SVD40755.1"/>
    </source>
</evidence>
<dbReference type="Gene3D" id="3.40.50.720">
    <property type="entry name" value="NAD(P)-binding Rossmann-like Domain"/>
    <property type="match status" value="1"/>
</dbReference>
<feature type="domain" description="D-isomer specific 2-hydroxyacid dehydrogenase NAD-binding" evidence="1">
    <location>
        <begin position="2"/>
        <end position="47"/>
    </location>
</feature>
<dbReference type="AlphaFoldDB" id="A0A382V3Z4"/>
<reference evidence="2" key="1">
    <citation type="submission" date="2018-05" db="EMBL/GenBank/DDBJ databases">
        <authorList>
            <person name="Lanie J.A."/>
            <person name="Ng W.-L."/>
            <person name="Kazmierczak K.M."/>
            <person name="Andrzejewski T.M."/>
            <person name="Davidsen T.M."/>
            <person name="Wayne K.J."/>
            <person name="Tettelin H."/>
            <person name="Glass J.I."/>
            <person name="Rusch D."/>
            <person name="Podicherti R."/>
            <person name="Tsui H.-C.T."/>
            <person name="Winkler M.E."/>
        </authorList>
    </citation>
    <scope>NUCLEOTIDE SEQUENCE</scope>
</reference>
<organism evidence="2">
    <name type="scientific">marine metagenome</name>
    <dbReference type="NCBI Taxonomy" id="408172"/>
    <lineage>
        <taxon>unclassified sequences</taxon>
        <taxon>metagenomes</taxon>
        <taxon>ecological metagenomes</taxon>
    </lineage>
</organism>
<feature type="non-terminal residue" evidence="2">
    <location>
        <position position="1"/>
    </location>
</feature>
<gene>
    <name evidence="2" type="ORF">METZ01_LOCUS393609</name>
</gene>
<proteinExistence type="predicted"/>
<dbReference type="SUPFAM" id="SSF51735">
    <property type="entry name" value="NAD(P)-binding Rossmann-fold domains"/>
    <property type="match status" value="1"/>
</dbReference>
<dbReference type="Pfam" id="PF02826">
    <property type="entry name" value="2-Hacid_dh_C"/>
    <property type="match status" value="1"/>
</dbReference>
<dbReference type="InterPro" id="IPR006140">
    <property type="entry name" value="D-isomer_DH_NAD-bd"/>
</dbReference>